<gene>
    <name evidence="1" type="ORF">THAOC_29659</name>
</gene>
<evidence type="ECO:0000313" key="2">
    <source>
        <dbReference type="Proteomes" id="UP000266841"/>
    </source>
</evidence>
<dbReference type="eggNOG" id="ENOG502T24C">
    <property type="taxonomic scope" value="Eukaryota"/>
</dbReference>
<organism evidence="1 2">
    <name type="scientific">Thalassiosira oceanica</name>
    <name type="common">Marine diatom</name>
    <dbReference type="NCBI Taxonomy" id="159749"/>
    <lineage>
        <taxon>Eukaryota</taxon>
        <taxon>Sar</taxon>
        <taxon>Stramenopiles</taxon>
        <taxon>Ochrophyta</taxon>
        <taxon>Bacillariophyta</taxon>
        <taxon>Coscinodiscophyceae</taxon>
        <taxon>Thalassiosirophycidae</taxon>
        <taxon>Thalassiosirales</taxon>
        <taxon>Thalassiosiraceae</taxon>
        <taxon>Thalassiosira</taxon>
    </lineage>
</organism>
<reference evidence="1 2" key="1">
    <citation type="journal article" date="2012" name="Genome Biol.">
        <title>Genome and low-iron response of an oceanic diatom adapted to chronic iron limitation.</title>
        <authorList>
            <person name="Lommer M."/>
            <person name="Specht M."/>
            <person name="Roy A.S."/>
            <person name="Kraemer L."/>
            <person name="Andreson R."/>
            <person name="Gutowska M.A."/>
            <person name="Wolf J."/>
            <person name="Bergner S.V."/>
            <person name="Schilhabel M.B."/>
            <person name="Klostermeier U.C."/>
            <person name="Beiko R.G."/>
            <person name="Rosenstiel P."/>
            <person name="Hippler M."/>
            <person name="Laroche J."/>
        </authorList>
    </citation>
    <scope>NUCLEOTIDE SEQUENCE [LARGE SCALE GENOMIC DNA]</scope>
    <source>
        <strain evidence="1 2">CCMP1005</strain>
    </source>
</reference>
<dbReference type="EMBL" id="AGNL01042067">
    <property type="protein sequence ID" value="EJK51191.1"/>
    <property type="molecule type" value="Genomic_DNA"/>
</dbReference>
<evidence type="ECO:0000313" key="1">
    <source>
        <dbReference type="EMBL" id="EJK51191.1"/>
    </source>
</evidence>
<sequence length="197" mass="21462">MTDGSGVDPPTKSSRRIFQLVEDDATPLLDPPELTVAPTKRTVPSEIEHLNESGILGAKKALADSDGVEMPRQRRQLRSSDLGNNETLRNIARDVGDKAMNKMLSIENDSAALVTLKGSFESILRLILKYGLCRDLQLAAPNLGLVLPRVPRLRTDPRRAPALPVRFIHPSQDLCEIGAPPLPTNTACEALAEGQTR</sequence>
<dbReference type="AlphaFoldDB" id="K0RQU4"/>
<dbReference type="Proteomes" id="UP000266841">
    <property type="component" value="Unassembled WGS sequence"/>
</dbReference>
<accession>K0RQU4</accession>
<proteinExistence type="predicted"/>
<protein>
    <submittedName>
        <fullName evidence="1">Uncharacterized protein</fullName>
    </submittedName>
</protein>
<name>K0RQU4_THAOC</name>
<comment type="caution">
    <text evidence="1">The sequence shown here is derived from an EMBL/GenBank/DDBJ whole genome shotgun (WGS) entry which is preliminary data.</text>
</comment>
<keyword evidence="2" id="KW-1185">Reference proteome</keyword>